<dbReference type="InterPro" id="IPR043502">
    <property type="entry name" value="DNA/RNA_pol_sf"/>
</dbReference>
<dbReference type="EMBL" id="BART01037837">
    <property type="protein sequence ID" value="GAH11507.1"/>
    <property type="molecule type" value="Genomic_DNA"/>
</dbReference>
<comment type="caution">
    <text evidence="2">The sequence shown here is derived from an EMBL/GenBank/DDBJ whole genome shotgun (WGS) entry which is preliminary data.</text>
</comment>
<organism evidence="2">
    <name type="scientific">marine sediment metagenome</name>
    <dbReference type="NCBI Taxonomy" id="412755"/>
    <lineage>
        <taxon>unclassified sequences</taxon>
        <taxon>metagenomes</taxon>
        <taxon>ecological metagenomes</taxon>
    </lineage>
</organism>
<feature type="non-terminal residue" evidence="2">
    <location>
        <position position="1"/>
    </location>
</feature>
<name>X1CUQ7_9ZZZZ</name>
<feature type="domain" description="DNA-directed DNA polymerase family A palm" evidence="1">
    <location>
        <begin position="2"/>
        <end position="138"/>
    </location>
</feature>
<dbReference type="AlphaFoldDB" id="X1CUQ7"/>
<dbReference type="GO" id="GO:0006261">
    <property type="term" value="P:DNA-templated DNA replication"/>
    <property type="evidence" value="ECO:0007669"/>
    <property type="project" value="InterPro"/>
</dbReference>
<dbReference type="GO" id="GO:0006302">
    <property type="term" value="P:double-strand break repair"/>
    <property type="evidence" value="ECO:0007669"/>
    <property type="project" value="TreeGrafter"/>
</dbReference>
<dbReference type="PANTHER" id="PTHR10133">
    <property type="entry name" value="DNA POLYMERASE I"/>
    <property type="match status" value="1"/>
</dbReference>
<dbReference type="SUPFAM" id="SSF56672">
    <property type="entry name" value="DNA/RNA polymerases"/>
    <property type="match status" value="1"/>
</dbReference>
<protein>
    <recommendedName>
        <fullName evidence="1">DNA-directed DNA polymerase family A palm domain-containing protein</fullName>
    </recommendedName>
</protein>
<proteinExistence type="predicted"/>
<dbReference type="GO" id="GO:0003677">
    <property type="term" value="F:DNA binding"/>
    <property type="evidence" value="ECO:0007669"/>
    <property type="project" value="InterPro"/>
</dbReference>
<dbReference type="InterPro" id="IPR001098">
    <property type="entry name" value="DNA-dir_DNA_pol_A_palm_dom"/>
</dbReference>
<evidence type="ECO:0000259" key="1">
    <source>
        <dbReference type="Pfam" id="PF00476"/>
    </source>
</evidence>
<gene>
    <name evidence="2" type="ORF">S01H4_63090</name>
</gene>
<reference evidence="2" key="1">
    <citation type="journal article" date="2014" name="Front. Microbiol.">
        <title>High frequency of phylogenetically diverse reductive dehalogenase-homologous genes in deep subseafloor sedimentary metagenomes.</title>
        <authorList>
            <person name="Kawai M."/>
            <person name="Futagami T."/>
            <person name="Toyoda A."/>
            <person name="Takaki Y."/>
            <person name="Nishi S."/>
            <person name="Hori S."/>
            <person name="Arai W."/>
            <person name="Tsubouchi T."/>
            <person name="Morono Y."/>
            <person name="Uchiyama I."/>
            <person name="Ito T."/>
            <person name="Fujiyama A."/>
            <person name="Inagaki F."/>
            <person name="Takami H."/>
        </authorList>
    </citation>
    <scope>NUCLEOTIDE SEQUENCE</scope>
    <source>
        <strain evidence="2">Expedition CK06-06</strain>
    </source>
</reference>
<dbReference type="GO" id="GO:0003887">
    <property type="term" value="F:DNA-directed DNA polymerase activity"/>
    <property type="evidence" value="ECO:0007669"/>
    <property type="project" value="InterPro"/>
</dbReference>
<evidence type="ECO:0000313" key="2">
    <source>
        <dbReference type="EMBL" id="GAH11507.1"/>
    </source>
</evidence>
<sequence>RATELIRNYNIEVPFVKTTRIQVTDIAKARGFIKTILGRRARVTQEMRDNKKEYSMFSRLIQGSAADLLKKAMVDCYEAGVFNVLIPHLTVHDELDSSVPKTKEGKEAFNEKKFIMENCIKIKVPITADLEIGDNWGQLRKHDPK</sequence>
<dbReference type="InterPro" id="IPR002298">
    <property type="entry name" value="DNA_polymerase_A"/>
</dbReference>
<dbReference type="Pfam" id="PF00476">
    <property type="entry name" value="DNA_pol_A"/>
    <property type="match status" value="1"/>
</dbReference>
<dbReference type="Gene3D" id="3.30.70.370">
    <property type="match status" value="1"/>
</dbReference>
<accession>X1CUQ7</accession>
<dbReference type="PANTHER" id="PTHR10133:SF62">
    <property type="entry name" value="DNA POLYMERASE THETA"/>
    <property type="match status" value="1"/>
</dbReference>
<feature type="non-terminal residue" evidence="2">
    <location>
        <position position="145"/>
    </location>
</feature>